<keyword evidence="1" id="KW-1133">Transmembrane helix</keyword>
<evidence type="ECO:0000259" key="2">
    <source>
        <dbReference type="Pfam" id="PF08308"/>
    </source>
</evidence>
<keyword evidence="1" id="KW-0472">Membrane</keyword>
<sequence>MSYTRRQKWLWFLLNITITLSFVIIGFNLVARASGFRYNPAAKRWQKTGMIVITAEPKGATLILEDKEYRLNERLKVANLLPGNYSVAVNKPGYLPWFRQINIQPGFVINLEHIRLFRSELPSYPANDRQTKLWQNNIPDSALQLLSNGEVWLDGTLITRFATLPQSLDLLLNREHLVYSLGGQIRVMTIDGQSDDLLYQLKNSQVTRLIVDPLTEQLIYSDGEVIMALDIRA</sequence>
<evidence type="ECO:0000313" key="3">
    <source>
        <dbReference type="EMBL" id="TSC65948.1"/>
    </source>
</evidence>
<gene>
    <name evidence="3" type="ORF">CEO22_284</name>
</gene>
<reference evidence="3 4" key="1">
    <citation type="submission" date="2017-08" db="EMBL/GenBank/DDBJ databases">
        <title>Mechanisms for carbon and nitrogen cycling indicate functional differentiation within the Candidate Phyla Radiation.</title>
        <authorList>
            <person name="Danczak R.E."/>
            <person name="Johnston M.D."/>
            <person name="Kenah C."/>
            <person name="Slattery M."/>
            <person name="Wrighton K.C."/>
            <person name="Wilkins M.J."/>
        </authorList>
    </citation>
    <scope>NUCLEOTIDE SEQUENCE [LARGE SCALE GENOMIC DNA]</scope>
    <source>
        <strain evidence="3">Gr01-1014_85</strain>
    </source>
</reference>
<dbReference type="AlphaFoldDB" id="A0A554JCB4"/>
<dbReference type="Pfam" id="PF08308">
    <property type="entry name" value="PEGA"/>
    <property type="match status" value="1"/>
</dbReference>
<dbReference type="InterPro" id="IPR013229">
    <property type="entry name" value="PEGA"/>
</dbReference>
<evidence type="ECO:0000313" key="4">
    <source>
        <dbReference type="Proteomes" id="UP000316253"/>
    </source>
</evidence>
<organism evidence="3 4">
    <name type="scientific">Candidatus Berkelbacteria bacterium Gr01-1014_85</name>
    <dbReference type="NCBI Taxonomy" id="2017150"/>
    <lineage>
        <taxon>Bacteria</taxon>
        <taxon>Candidatus Berkelbacteria</taxon>
    </lineage>
</organism>
<feature type="transmembrane region" description="Helical" evidence="1">
    <location>
        <begin position="12"/>
        <end position="31"/>
    </location>
</feature>
<proteinExistence type="predicted"/>
<keyword evidence="1" id="KW-0812">Transmembrane</keyword>
<name>A0A554JCB4_9BACT</name>
<dbReference type="EMBL" id="VMFD01000021">
    <property type="protein sequence ID" value="TSC65948.1"/>
    <property type="molecule type" value="Genomic_DNA"/>
</dbReference>
<dbReference type="Proteomes" id="UP000316253">
    <property type="component" value="Unassembled WGS sequence"/>
</dbReference>
<accession>A0A554JCB4</accession>
<evidence type="ECO:0000256" key="1">
    <source>
        <dbReference type="SAM" id="Phobius"/>
    </source>
</evidence>
<feature type="domain" description="PEGA" evidence="2">
    <location>
        <begin position="49"/>
        <end position="111"/>
    </location>
</feature>
<protein>
    <recommendedName>
        <fullName evidence="2">PEGA domain-containing protein</fullName>
    </recommendedName>
</protein>
<comment type="caution">
    <text evidence="3">The sequence shown here is derived from an EMBL/GenBank/DDBJ whole genome shotgun (WGS) entry which is preliminary data.</text>
</comment>